<evidence type="ECO:0000313" key="3">
    <source>
        <dbReference type="EMBL" id="GAK61565.1"/>
    </source>
</evidence>
<dbReference type="EMBL" id="DF820480">
    <property type="protein sequence ID" value="GAK61565.1"/>
    <property type="molecule type" value="Genomic_DNA"/>
</dbReference>
<dbReference type="Pfam" id="PF04784">
    <property type="entry name" value="DUF547"/>
    <property type="match status" value="1"/>
</dbReference>
<protein>
    <recommendedName>
        <fullName evidence="2">DUF547 domain-containing protein</fullName>
    </recommendedName>
</protein>
<evidence type="ECO:0000256" key="1">
    <source>
        <dbReference type="SAM" id="SignalP"/>
    </source>
</evidence>
<dbReference type="PANTHER" id="PTHR46361">
    <property type="entry name" value="ELECTRON CARRIER/ PROTEIN DISULFIDE OXIDOREDUCTASE"/>
    <property type="match status" value="1"/>
</dbReference>
<evidence type="ECO:0000313" key="4">
    <source>
        <dbReference type="Proteomes" id="UP000030661"/>
    </source>
</evidence>
<reference evidence="3" key="1">
    <citation type="journal article" date="2015" name="PeerJ">
        <title>First genomic representation of candidate bacterial phylum KSB3 points to enhanced environmental sensing as a trigger of wastewater bulking.</title>
        <authorList>
            <person name="Sekiguchi Y."/>
            <person name="Ohashi A."/>
            <person name="Parks D.H."/>
            <person name="Yamauchi T."/>
            <person name="Tyson G.W."/>
            <person name="Hugenholtz P."/>
        </authorList>
    </citation>
    <scope>NUCLEOTIDE SEQUENCE [LARGE SCALE GENOMIC DNA]</scope>
</reference>
<dbReference type="AlphaFoldDB" id="A0A081CAG0"/>
<dbReference type="Proteomes" id="UP000030661">
    <property type="component" value="Unassembled WGS sequence"/>
</dbReference>
<dbReference type="eggNOG" id="COG0398">
    <property type="taxonomic scope" value="Bacteria"/>
</dbReference>
<dbReference type="STRING" id="1499967.U27_01466"/>
<keyword evidence="1" id="KW-0732">Signal</keyword>
<sequence length="252" mass="28878">MRVLRFVTTCAIFVFGVFLLVSSSSSQAETIVDNAIYAELLEKYLQDGVVNYEGLKTEETRLDQYLALLDQTDPDALARNEQFAFYMNAYNAYTLKLIVEHYPVKSIKDIGGLFKSPWKIKFCKVGGETLTLDDIEHNILRPRFQDARVHFAINCAAKDCPPLISVPYQGAMLDQQLDANTRAFLNNPAKTYLDGDTLWVSSIFKWFGEDFNKDPLSFVLTYAEGDFKQRLEDAKDRIKVKYLKYDWSLNGQ</sequence>
<feature type="signal peptide" evidence="1">
    <location>
        <begin position="1"/>
        <end position="28"/>
    </location>
</feature>
<dbReference type="PANTHER" id="PTHR46361:SF3">
    <property type="entry name" value="ELECTRON CARRIER_ PROTEIN DISULFIDE OXIDOREDUCTASE"/>
    <property type="match status" value="1"/>
</dbReference>
<dbReference type="HOGENOM" id="CLU_054137_1_2_0"/>
<accession>A0A081CAG0</accession>
<dbReference type="InterPro" id="IPR006869">
    <property type="entry name" value="DUF547"/>
</dbReference>
<feature type="domain" description="DUF547" evidence="2">
    <location>
        <begin position="75"/>
        <end position="185"/>
    </location>
</feature>
<organism evidence="3">
    <name type="scientific">Vecturithrix granuli</name>
    <dbReference type="NCBI Taxonomy" id="1499967"/>
    <lineage>
        <taxon>Bacteria</taxon>
        <taxon>Candidatus Moduliflexota</taxon>
        <taxon>Candidatus Vecturitrichia</taxon>
        <taxon>Candidatus Vecturitrichales</taxon>
        <taxon>Candidatus Vecturitrichaceae</taxon>
        <taxon>Candidatus Vecturithrix</taxon>
    </lineage>
</organism>
<keyword evidence="4" id="KW-1185">Reference proteome</keyword>
<evidence type="ECO:0000259" key="2">
    <source>
        <dbReference type="Pfam" id="PF04784"/>
    </source>
</evidence>
<name>A0A081CAG0_VECG1</name>
<gene>
    <name evidence="3" type="ORF">U27_01466</name>
</gene>
<proteinExistence type="predicted"/>
<feature type="chain" id="PRO_5001755581" description="DUF547 domain-containing protein" evidence="1">
    <location>
        <begin position="29"/>
        <end position="252"/>
    </location>
</feature>